<proteinExistence type="predicted"/>
<dbReference type="GO" id="GO:0003954">
    <property type="term" value="F:NADH dehydrogenase activity"/>
    <property type="evidence" value="ECO:0007669"/>
    <property type="project" value="TreeGrafter"/>
</dbReference>
<dbReference type="PANTHER" id="PTHR43507:SF21">
    <property type="entry name" value="NAD(P)H-QUINONE OXIDOREDUCTASE CHAIN 4, CHLOROPLASTIC"/>
    <property type="match status" value="1"/>
</dbReference>
<reference evidence="5" key="1">
    <citation type="journal article" date="2020" name="Nat. Commun.">
        <title>Genome sequence of the cluster root forming white lupin.</title>
        <authorList>
            <person name="Hufnagel B."/>
            <person name="Marques A."/>
            <person name="Soriano A."/>
            <person name="Marques L."/>
            <person name="Divol F."/>
            <person name="Doumas P."/>
            <person name="Sallet E."/>
            <person name="Mancinotti D."/>
            <person name="Carrere S."/>
            <person name="Marande W."/>
            <person name="Arribat S."/>
            <person name="Keller J."/>
            <person name="Huneau C."/>
            <person name="Blein T."/>
            <person name="Aime D."/>
            <person name="Laguerre M."/>
            <person name="Taylor J."/>
            <person name="Schubert V."/>
            <person name="Nelson M."/>
            <person name="Geu-Flores F."/>
            <person name="Crespi M."/>
            <person name="Gallardo-Guerrero K."/>
            <person name="Delaux P.-M."/>
            <person name="Salse J."/>
            <person name="Berges H."/>
            <person name="Guyot R."/>
            <person name="Gouzy J."/>
            <person name="Peret B."/>
        </authorList>
    </citation>
    <scope>NUCLEOTIDE SEQUENCE [LARGE SCALE GENOMIC DNA]</scope>
    <source>
        <strain evidence="5">cv. Amiga</strain>
    </source>
</reference>
<dbReference type="AlphaFoldDB" id="A0A6A4PHJ8"/>
<dbReference type="GO" id="GO:0008137">
    <property type="term" value="F:NADH dehydrogenase (ubiquinone) activity"/>
    <property type="evidence" value="ECO:0007669"/>
    <property type="project" value="InterPro"/>
</dbReference>
<keyword evidence="4" id="KW-0830">Ubiquinone</keyword>
<gene>
    <name evidence="4" type="ORF">Lalb_Chr13g0292831</name>
</gene>
<comment type="caution">
    <text evidence="4">The sequence shown here is derived from an EMBL/GenBank/DDBJ whole genome shotgun (WGS) entry which is preliminary data.</text>
</comment>
<dbReference type="InterPro" id="IPR001750">
    <property type="entry name" value="ND/Mrp_TM"/>
</dbReference>
<dbReference type="EMBL" id="WOCE01000013">
    <property type="protein sequence ID" value="KAE9600979.1"/>
    <property type="molecule type" value="Genomic_DNA"/>
</dbReference>
<sequence length="60" mass="7242">MPFHTWLPDTHGEAHYNTCMILARILLKIGAHRLVRINMELLTRAHSIFFFNRNSRYRFI</sequence>
<dbReference type="GO" id="GO:0015990">
    <property type="term" value="P:electron transport coupled proton transport"/>
    <property type="evidence" value="ECO:0007669"/>
    <property type="project" value="TreeGrafter"/>
</dbReference>
<keyword evidence="5" id="KW-1185">Reference proteome</keyword>
<dbReference type="GO" id="GO:0042773">
    <property type="term" value="P:ATP synthesis coupled electron transport"/>
    <property type="evidence" value="ECO:0007669"/>
    <property type="project" value="InterPro"/>
</dbReference>
<evidence type="ECO:0000259" key="3">
    <source>
        <dbReference type="Pfam" id="PF00361"/>
    </source>
</evidence>
<evidence type="ECO:0000313" key="4">
    <source>
        <dbReference type="EMBL" id="KAE9600979.1"/>
    </source>
</evidence>
<name>A0A6A4PHJ8_LUPAL</name>
<dbReference type="GO" id="GO:0009507">
    <property type="term" value="C:chloroplast"/>
    <property type="evidence" value="ECO:0007669"/>
    <property type="project" value="TreeGrafter"/>
</dbReference>
<evidence type="ECO:0000256" key="2">
    <source>
        <dbReference type="ARBA" id="ARBA00023027"/>
    </source>
</evidence>
<feature type="domain" description="NADH:quinone oxidoreductase/Mrp antiporter transmembrane" evidence="3">
    <location>
        <begin position="1"/>
        <end position="42"/>
    </location>
</feature>
<keyword evidence="1" id="KW-1278">Translocase</keyword>
<accession>A0A6A4PHJ8</accession>
<dbReference type="Proteomes" id="UP000447434">
    <property type="component" value="Chromosome 13"/>
</dbReference>
<protein>
    <submittedName>
        <fullName evidence="4">Putative NADH:ubiquinone reductase (H(+)-translocating)</fullName>
    </submittedName>
</protein>
<evidence type="ECO:0000256" key="1">
    <source>
        <dbReference type="ARBA" id="ARBA00022967"/>
    </source>
</evidence>
<organism evidence="4 5">
    <name type="scientific">Lupinus albus</name>
    <name type="common">White lupine</name>
    <name type="synonym">Lupinus termis</name>
    <dbReference type="NCBI Taxonomy" id="3870"/>
    <lineage>
        <taxon>Eukaryota</taxon>
        <taxon>Viridiplantae</taxon>
        <taxon>Streptophyta</taxon>
        <taxon>Embryophyta</taxon>
        <taxon>Tracheophyta</taxon>
        <taxon>Spermatophyta</taxon>
        <taxon>Magnoliopsida</taxon>
        <taxon>eudicotyledons</taxon>
        <taxon>Gunneridae</taxon>
        <taxon>Pentapetalae</taxon>
        <taxon>rosids</taxon>
        <taxon>fabids</taxon>
        <taxon>Fabales</taxon>
        <taxon>Fabaceae</taxon>
        <taxon>Papilionoideae</taxon>
        <taxon>50 kb inversion clade</taxon>
        <taxon>genistoids sensu lato</taxon>
        <taxon>core genistoids</taxon>
        <taxon>Genisteae</taxon>
        <taxon>Lupinus</taxon>
    </lineage>
</organism>
<dbReference type="PANTHER" id="PTHR43507">
    <property type="entry name" value="NADH-UBIQUINONE OXIDOREDUCTASE CHAIN 4"/>
    <property type="match status" value="1"/>
</dbReference>
<dbReference type="OrthoDB" id="564260at2759"/>
<dbReference type="InterPro" id="IPR003918">
    <property type="entry name" value="NADH_UbQ_OxRdtase"/>
</dbReference>
<dbReference type="Pfam" id="PF00361">
    <property type="entry name" value="Proton_antipo_M"/>
    <property type="match status" value="1"/>
</dbReference>
<dbReference type="GO" id="GO:0048039">
    <property type="term" value="F:ubiquinone binding"/>
    <property type="evidence" value="ECO:0007669"/>
    <property type="project" value="TreeGrafter"/>
</dbReference>
<evidence type="ECO:0000313" key="5">
    <source>
        <dbReference type="Proteomes" id="UP000447434"/>
    </source>
</evidence>
<keyword evidence="2" id="KW-0520">NAD</keyword>